<dbReference type="GO" id="GO:0005777">
    <property type="term" value="C:peroxisome"/>
    <property type="evidence" value="ECO:0007669"/>
    <property type="project" value="TreeGrafter"/>
</dbReference>
<evidence type="ECO:0000256" key="10">
    <source>
        <dbReference type="RuleBase" id="RU363097"/>
    </source>
</evidence>
<evidence type="ECO:0000313" key="13">
    <source>
        <dbReference type="EMBL" id="KAK9500979.1"/>
    </source>
</evidence>
<keyword evidence="10" id="KW-0560">Oxidoreductase</keyword>
<feature type="domain" description="Thioester reductase (TE)" evidence="12">
    <location>
        <begin position="19"/>
        <end position="289"/>
    </location>
</feature>
<keyword evidence="5 10" id="KW-0521">NADP</keyword>
<gene>
    <name evidence="13" type="ORF">O3M35_002123</name>
</gene>
<evidence type="ECO:0000256" key="3">
    <source>
        <dbReference type="ARBA" id="ARBA00022516"/>
    </source>
</evidence>
<comment type="similarity">
    <text evidence="2 10">Belongs to the fatty acyl-CoA reductase family.</text>
</comment>
<evidence type="ECO:0000259" key="11">
    <source>
        <dbReference type="Pfam" id="PF03015"/>
    </source>
</evidence>
<evidence type="ECO:0000256" key="7">
    <source>
        <dbReference type="ARBA" id="ARBA00023098"/>
    </source>
</evidence>
<dbReference type="Gene3D" id="3.40.50.720">
    <property type="entry name" value="NAD(P)-binding Rossmann-like Domain"/>
    <property type="match status" value="1"/>
</dbReference>
<evidence type="ECO:0000256" key="2">
    <source>
        <dbReference type="ARBA" id="ARBA00005928"/>
    </source>
</evidence>
<evidence type="ECO:0000313" key="14">
    <source>
        <dbReference type="Proteomes" id="UP001461498"/>
    </source>
</evidence>
<evidence type="ECO:0000256" key="9">
    <source>
        <dbReference type="ARBA" id="ARBA00052530"/>
    </source>
</evidence>
<proteinExistence type="inferred from homology"/>
<dbReference type="InterPro" id="IPR026055">
    <property type="entry name" value="FAR"/>
</dbReference>
<evidence type="ECO:0000256" key="6">
    <source>
        <dbReference type="ARBA" id="ARBA00022989"/>
    </source>
</evidence>
<dbReference type="FunFam" id="3.40.50.720:FF:000143">
    <property type="entry name" value="Fatty acyl-CoA reductase"/>
    <property type="match status" value="1"/>
</dbReference>
<dbReference type="PANTHER" id="PTHR11011:SF12">
    <property type="entry name" value="FATTY ACYL-COA REDUCTASE"/>
    <property type="match status" value="1"/>
</dbReference>
<feature type="transmembrane region" description="Helical" evidence="10">
    <location>
        <begin position="359"/>
        <end position="378"/>
    </location>
</feature>
<dbReference type="CDD" id="cd05236">
    <property type="entry name" value="FAR-N_SDR_e"/>
    <property type="match status" value="1"/>
</dbReference>
<keyword evidence="6 10" id="KW-1133">Transmembrane helix</keyword>
<dbReference type="Pfam" id="PF03015">
    <property type="entry name" value="Sterile"/>
    <property type="match status" value="1"/>
</dbReference>
<evidence type="ECO:0000256" key="4">
    <source>
        <dbReference type="ARBA" id="ARBA00022692"/>
    </source>
</evidence>
<evidence type="ECO:0000256" key="1">
    <source>
        <dbReference type="ARBA" id="ARBA00004141"/>
    </source>
</evidence>
<organism evidence="13 14">
    <name type="scientific">Rhynocoris fuscipes</name>
    <dbReference type="NCBI Taxonomy" id="488301"/>
    <lineage>
        <taxon>Eukaryota</taxon>
        <taxon>Metazoa</taxon>
        <taxon>Ecdysozoa</taxon>
        <taxon>Arthropoda</taxon>
        <taxon>Hexapoda</taxon>
        <taxon>Insecta</taxon>
        <taxon>Pterygota</taxon>
        <taxon>Neoptera</taxon>
        <taxon>Paraneoptera</taxon>
        <taxon>Hemiptera</taxon>
        <taxon>Heteroptera</taxon>
        <taxon>Panheteroptera</taxon>
        <taxon>Cimicomorpha</taxon>
        <taxon>Reduviidae</taxon>
        <taxon>Harpactorinae</taxon>
        <taxon>Harpactorini</taxon>
        <taxon>Rhynocoris</taxon>
    </lineage>
</organism>
<keyword evidence="3 10" id="KW-0444">Lipid biosynthesis</keyword>
<name>A0AAW1CXG8_9HEMI</name>
<dbReference type="Proteomes" id="UP001461498">
    <property type="component" value="Unassembled WGS sequence"/>
</dbReference>
<comment type="subcellular location">
    <subcellularLocation>
        <location evidence="1">Membrane</location>
        <topology evidence="1">Multi-pass membrane protein</topology>
    </subcellularLocation>
</comment>
<dbReference type="EMBL" id="JAPXFL010000010">
    <property type="protein sequence ID" value="KAK9500979.1"/>
    <property type="molecule type" value="Genomic_DNA"/>
</dbReference>
<feature type="domain" description="Fatty acyl-CoA reductase C-terminal" evidence="11">
    <location>
        <begin position="362"/>
        <end position="454"/>
    </location>
</feature>
<dbReference type="GO" id="GO:0080019">
    <property type="term" value="F:alcohol-forming very long-chain fatty acyl-CoA reductase activity"/>
    <property type="evidence" value="ECO:0007669"/>
    <property type="project" value="InterPro"/>
</dbReference>
<dbReference type="InterPro" id="IPR033640">
    <property type="entry name" value="FAR_C"/>
</dbReference>
<keyword evidence="8 10" id="KW-0472">Membrane</keyword>
<dbReference type="GO" id="GO:0102965">
    <property type="term" value="F:alcohol-forming long-chain fatty acyl-CoA reductase activity"/>
    <property type="evidence" value="ECO:0007669"/>
    <property type="project" value="UniProtKB-EC"/>
</dbReference>
<dbReference type="GO" id="GO:0035336">
    <property type="term" value="P:long-chain fatty-acyl-CoA metabolic process"/>
    <property type="evidence" value="ECO:0007669"/>
    <property type="project" value="TreeGrafter"/>
</dbReference>
<dbReference type="EMBL" id="JAPXFL010000010">
    <property type="protein sequence ID" value="KAK9500980.1"/>
    <property type="molecule type" value="Genomic_DNA"/>
</dbReference>
<comment type="caution">
    <text evidence="13">The sequence shown here is derived from an EMBL/GenBank/DDBJ whole genome shotgun (WGS) entry which is preliminary data.</text>
</comment>
<keyword evidence="4 10" id="KW-0812">Transmembrane</keyword>
<dbReference type="GO" id="GO:0016020">
    <property type="term" value="C:membrane"/>
    <property type="evidence" value="ECO:0007669"/>
    <property type="project" value="UniProtKB-SubCell"/>
</dbReference>
<dbReference type="CDD" id="cd09071">
    <property type="entry name" value="FAR_C"/>
    <property type="match status" value="1"/>
</dbReference>
<dbReference type="AlphaFoldDB" id="A0AAW1CXG8"/>
<keyword evidence="14" id="KW-1185">Reference proteome</keyword>
<reference evidence="13 14" key="1">
    <citation type="submission" date="2022-12" db="EMBL/GenBank/DDBJ databases">
        <title>Chromosome-level genome assembly of true bugs.</title>
        <authorList>
            <person name="Ma L."/>
            <person name="Li H."/>
        </authorList>
    </citation>
    <scope>NUCLEOTIDE SEQUENCE [LARGE SCALE GENOMIC DNA]</scope>
    <source>
        <strain evidence="13">Lab_2022b</strain>
    </source>
</reference>
<dbReference type="PANTHER" id="PTHR11011">
    <property type="entry name" value="MALE STERILITY PROTEIN 2-RELATED"/>
    <property type="match status" value="1"/>
</dbReference>
<evidence type="ECO:0000256" key="5">
    <source>
        <dbReference type="ARBA" id="ARBA00022857"/>
    </source>
</evidence>
<comment type="function">
    <text evidence="10">Catalyzes the reduction of fatty acyl-CoA to fatty alcohols.</text>
</comment>
<accession>A0AAW1CXG8</accession>
<protein>
    <recommendedName>
        <fullName evidence="10">Fatty acyl-CoA reductase</fullName>
        <ecNumber evidence="10">1.2.1.84</ecNumber>
    </recommendedName>
</protein>
<keyword evidence="7 10" id="KW-0443">Lipid metabolism</keyword>
<comment type="catalytic activity">
    <reaction evidence="9 10">
        <text>a long-chain fatty acyl-CoA + 2 NADPH + 2 H(+) = a long-chain primary fatty alcohol + 2 NADP(+) + CoA</text>
        <dbReference type="Rhea" id="RHEA:52716"/>
        <dbReference type="ChEBI" id="CHEBI:15378"/>
        <dbReference type="ChEBI" id="CHEBI:57287"/>
        <dbReference type="ChEBI" id="CHEBI:57783"/>
        <dbReference type="ChEBI" id="CHEBI:58349"/>
        <dbReference type="ChEBI" id="CHEBI:77396"/>
        <dbReference type="ChEBI" id="CHEBI:83139"/>
        <dbReference type="EC" id="1.2.1.84"/>
    </reaction>
</comment>
<evidence type="ECO:0000259" key="12">
    <source>
        <dbReference type="Pfam" id="PF07993"/>
    </source>
</evidence>
<dbReference type="InterPro" id="IPR036291">
    <property type="entry name" value="NAD(P)-bd_dom_sf"/>
</dbReference>
<evidence type="ECO:0000256" key="8">
    <source>
        <dbReference type="ARBA" id="ARBA00023136"/>
    </source>
</evidence>
<feature type="transmembrane region" description="Helical" evidence="10">
    <location>
        <begin position="468"/>
        <end position="489"/>
    </location>
</feature>
<dbReference type="EC" id="1.2.1.84" evidence="10"/>
<dbReference type="Pfam" id="PF07993">
    <property type="entry name" value="NAD_binding_4"/>
    <property type="match status" value="1"/>
</dbReference>
<dbReference type="SUPFAM" id="SSF51735">
    <property type="entry name" value="NAD(P)-binding Rossmann-fold domains"/>
    <property type="match status" value="1"/>
</dbReference>
<sequence length="515" mass="59208">MTLQKSDIANFFSGKTVFVTGGTGFMGKILIEKLLYRCPGLDTLYILLRPKRGKSVDTRLEEMFKLPIFERIRSECPERLGKLVVIPGDVTEENLGLSEEDENKLISNVDIVIHGAATLRLEAKLKEAIKMNTEGTLKVLQLCTKMKHLKIMIHTSTAFCHCDVEVMEEKAYPPPHDPMDVIRLVNWMDDATLDKITPDILHPHPNSYTYSKRIAEALVTSYYPQLPTCIVRPSIVISAWKDPLPGWVDNLNGPTGLLVGGGKGVIRSMHCNAEYNAEVIPVDMAINAILAIAMTVCNSKETQPEIPVFNLTQAKTYELTWGEILDRGKECVLKNPFELMLWYPNGNIYKSKAIHTMNIILFQWLPAYFIDFLLLIFGQKTFMLHVQRKIQSGLNVLQYFTTHQWIFPNAKLLAIREAMNPYDRETFTLDFEKIEIMSYLTNTVLGARTYLLKEDLKSLPRCRRNLKILWVLDKVVTMLFYYFLLWLLFNYSYTAKCILDSTMELIYHLPFIRQQ</sequence>
<dbReference type="InterPro" id="IPR013120">
    <property type="entry name" value="FAR_NAD-bd"/>
</dbReference>